<feature type="signal peptide" evidence="1">
    <location>
        <begin position="1"/>
        <end position="21"/>
    </location>
</feature>
<sequence>MKNLMKTFLLSVTTIVFFGCASQGTLSVGADQKIDNDIADFRTFNWVSDEGLMPSTQVFLGSQSALIFHQETSRSRLKDAIETQLTAKGFIKDTNNPDMLVNYTVLEEADQLRTYTREGHSYLWEGPVERDVEMVNVDPGTVLLNFINAESGVQVWQGFASGALEESDIRSEQAIQSKVEAIFNRFDFSAFTVNTERASR</sequence>
<evidence type="ECO:0000313" key="4">
    <source>
        <dbReference type="Proteomes" id="UP001236663"/>
    </source>
</evidence>
<dbReference type="Pfam" id="PF13590">
    <property type="entry name" value="DUF4136"/>
    <property type="match status" value="1"/>
</dbReference>
<protein>
    <submittedName>
        <fullName evidence="3">DUF4136 domain-containing protein</fullName>
    </submittedName>
</protein>
<keyword evidence="4" id="KW-1185">Reference proteome</keyword>
<accession>A0ABT8CC84</accession>
<reference evidence="4" key="1">
    <citation type="journal article" date="2019" name="Int. J. Syst. Evol. Microbiol.">
        <title>The Global Catalogue of Microorganisms (GCM) 10K type strain sequencing project: providing services to taxonomists for standard genome sequencing and annotation.</title>
        <authorList>
            <consortium name="The Broad Institute Genomics Platform"/>
            <consortium name="The Broad Institute Genome Sequencing Center for Infectious Disease"/>
            <person name="Wu L."/>
            <person name="Ma J."/>
        </authorList>
    </citation>
    <scope>NUCLEOTIDE SEQUENCE [LARGE SCALE GENOMIC DNA]</scope>
    <source>
        <strain evidence="4">CECT 7706</strain>
    </source>
</reference>
<dbReference type="PROSITE" id="PS51257">
    <property type="entry name" value="PROKAR_LIPOPROTEIN"/>
    <property type="match status" value="1"/>
</dbReference>
<evidence type="ECO:0000256" key="1">
    <source>
        <dbReference type="SAM" id="SignalP"/>
    </source>
</evidence>
<dbReference type="Gene3D" id="3.30.160.670">
    <property type="match status" value="1"/>
</dbReference>
<proteinExistence type="predicted"/>
<evidence type="ECO:0000313" key="3">
    <source>
        <dbReference type="EMBL" id="MDN3690116.1"/>
    </source>
</evidence>
<gene>
    <name evidence="3" type="ORF">QWZ15_20005</name>
</gene>
<dbReference type="Proteomes" id="UP001236663">
    <property type="component" value="Unassembled WGS sequence"/>
</dbReference>
<evidence type="ECO:0000259" key="2">
    <source>
        <dbReference type="Pfam" id="PF13590"/>
    </source>
</evidence>
<comment type="caution">
    <text evidence="3">The sequence shown here is derived from an EMBL/GenBank/DDBJ whole genome shotgun (WGS) entry which is preliminary data.</text>
</comment>
<feature type="chain" id="PRO_5047531910" evidence="1">
    <location>
        <begin position="22"/>
        <end position="200"/>
    </location>
</feature>
<keyword evidence="1" id="KW-0732">Signal</keyword>
<feature type="domain" description="DUF4136" evidence="2">
    <location>
        <begin position="34"/>
        <end position="186"/>
    </location>
</feature>
<dbReference type="InterPro" id="IPR025411">
    <property type="entry name" value="DUF4136"/>
</dbReference>
<name>A0ABT8CC84_9BACT</name>
<dbReference type="RefSeq" id="WP_163383374.1">
    <property type="nucleotide sequence ID" value="NZ_JAUFQS010000047.1"/>
</dbReference>
<dbReference type="EMBL" id="JAUFQS010000047">
    <property type="protein sequence ID" value="MDN3690116.1"/>
    <property type="molecule type" value="Genomic_DNA"/>
</dbReference>
<organism evidence="3 4">
    <name type="scientific">Cyclobacterium jeungdonense</name>
    <dbReference type="NCBI Taxonomy" id="708087"/>
    <lineage>
        <taxon>Bacteria</taxon>
        <taxon>Pseudomonadati</taxon>
        <taxon>Bacteroidota</taxon>
        <taxon>Cytophagia</taxon>
        <taxon>Cytophagales</taxon>
        <taxon>Cyclobacteriaceae</taxon>
        <taxon>Cyclobacterium</taxon>
    </lineage>
</organism>